<comment type="caution">
    <text evidence="7">The sequence shown here is derived from an EMBL/GenBank/DDBJ whole genome shotgun (WGS) entry which is preliminary data.</text>
</comment>
<evidence type="ECO:0000259" key="4">
    <source>
        <dbReference type="Pfam" id="PF25954"/>
    </source>
</evidence>
<dbReference type="GO" id="GO:0030313">
    <property type="term" value="C:cell envelope"/>
    <property type="evidence" value="ECO:0007669"/>
    <property type="project" value="TreeGrafter"/>
</dbReference>
<dbReference type="Pfam" id="PF25967">
    <property type="entry name" value="RND-MFP_C"/>
    <property type="match status" value="1"/>
</dbReference>
<dbReference type="Gene3D" id="2.40.50.100">
    <property type="match status" value="1"/>
</dbReference>
<evidence type="ECO:0000256" key="1">
    <source>
        <dbReference type="ARBA" id="ARBA00009477"/>
    </source>
</evidence>
<dbReference type="InterPro" id="IPR058627">
    <property type="entry name" value="MdtA-like_C"/>
</dbReference>
<dbReference type="InterPro" id="IPR058647">
    <property type="entry name" value="BSH_CzcB-like"/>
</dbReference>
<dbReference type="Pfam" id="PF25973">
    <property type="entry name" value="BSH_CzcB"/>
    <property type="match status" value="1"/>
</dbReference>
<feature type="domain" description="CzcB-like barrel-sandwich hybrid" evidence="6">
    <location>
        <begin position="73"/>
        <end position="212"/>
    </location>
</feature>
<dbReference type="Gene3D" id="2.40.420.20">
    <property type="match status" value="1"/>
</dbReference>
<evidence type="ECO:0000259" key="5">
    <source>
        <dbReference type="Pfam" id="PF25967"/>
    </source>
</evidence>
<organism evidence="7 8">
    <name type="scientific">Parabacteroides goldsteinii DSM 19448 = WAL 12034</name>
    <dbReference type="NCBI Taxonomy" id="927665"/>
    <lineage>
        <taxon>Bacteria</taxon>
        <taxon>Pseudomonadati</taxon>
        <taxon>Bacteroidota</taxon>
        <taxon>Bacteroidia</taxon>
        <taxon>Bacteroidales</taxon>
        <taxon>Tannerellaceae</taxon>
        <taxon>Parabacteroides</taxon>
    </lineage>
</organism>
<dbReference type="GO" id="GO:0015562">
    <property type="term" value="F:efflux transmembrane transporter activity"/>
    <property type="evidence" value="ECO:0007669"/>
    <property type="project" value="InterPro"/>
</dbReference>
<name>A0A0F5ISV7_9BACT</name>
<feature type="domain" description="CusB-like beta-barrel" evidence="4">
    <location>
        <begin position="216"/>
        <end position="292"/>
    </location>
</feature>
<dbReference type="PROSITE" id="PS51257">
    <property type="entry name" value="PROKAR_LIPOPROTEIN"/>
    <property type="match status" value="1"/>
</dbReference>
<feature type="chain" id="PRO_5002488416" evidence="3">
    <location>
        <begin position="22"/>
        <end position="365"/>
    </location>
</feature>
<comment type="similarity">
    <text evidence="1">Belongs to the membrane fusion protein (MFP) (TC 8.A.1) family.</text>
</comment>
<dbReference type="Proteomes" id="UP000033047">
    <property type="component" value="Unassembled WGS sequence"/>
</dbReference>
<protein>
    <submittedName>
        <fullName evidence="7">Efflux transporter, RND family, MFP subunit</fullName>
    </submittedName>
</protein>
<dbReference type="GO" id="GO:0015679">
    <property type="term" value="P:plasma membrane copper ion transport"/>
    <property type="evidence" value="ECO:0007669"/>
    <property type="project" value="TreeGrafter"/>
</dbReference>
<gene>
    <name evidence="7" type="ORF">HMPREF1535_03791</name>
</gene>
<reference evidence="7 8" key="1">
    <citation type="submission" date="2013-04" db="EMBL/GenBank/DDBJ databases">
        <title>The Genome Sequence of Parabacteroides goldsteinii DSM 19448.</title>
        <authorList>
            <consortium name="The Broad Institute Genomics Platform"/>
            <person name="Earl A."/>
            <person name="Ward D."/>
            <person name="Feldgarden M."/>
            <person name="Gevers D."/>
            <person name="Martens E."/>
            <person name="Sakamoto M."/>
            <person name="Benno Y."/>
            <person name="Song Y."/>
            <person name="Liu C."/>
            <person name="Lee J."/>
            <person name="Bolanos M."/>
            <person name="Vaisanen M.L."/>
            <person name="Finegold S.M."/>
            <person name="Walker B."/>
            <person name="Young S."/>
            <person name="Zeng Q."/>
            <person name="Gargeya S."/>
            <person name="Fitzgerald M."/>
            <person name="Haas B."/>
            <person name="Abouelleil A."/>
            <person name="Allen A.W."/>
            <person name="Alvarado L."/>
            <person name="Arachchi H.M."/>
            <person name="Berlin A.M."/>
            <person name="Chapman S.B."/>
            <person name="Gainer-Dewar J."/>
            <person name="Goldberg J."/>
            <person name="Griggs A."/>
            <person name="Gujja S."/>
            <person name="Hansen M."/>
            <person name="Howarth C."/>
            <person name="Imamovic A."/>
            <person name="Ireland A."/>
            <person name="Larimer J."/>
            <person name="McCowan C."/>
            <person name="Murphy C."/>
            <person name="Pearson M."/>
            <person name="Poon T.W."/>
            <person name="Priest M."/>
            <person name="Roberts A."/>
            <person name="Saif S."/>
            <person name="Shea T."/>
            <person name="Sisk P."/>
            <person name="Sykes S."/>
            <person name="Wortman J."/>
            <person name="Nusbaum C."/>
            <person name="Birren B."/>
        </authorList>
    </citation>
    <scope>NUCLEOTIDE SEQUENCE [LARGE SCALE GENOMIC DNA]</scope>
    <source>
        <strain evidence="7 8">DSM 19448</strain>
    </source>
</reference>
<dbReference type="InterPro" id="IPR006143">
    <property type="entry name" value="RND_pump_MFP"/>
</dbReference>
<dbReference type="Pfam" id="PF25954">
    <property type="entry name" value="Beta-barrel_RND_2"/>
    <property type="match status" value="1"/>
</dbReference>
<dbReference type="EMBL" id="AQHV01000021">
    <property type="protein sequence ID" value="KKB48563.1"/>
    <property type="molecule type" value="Genomic_DNA"/>
</dbReference>
<dbReference type="SUPFAM" id="SSF111369">
    <property type="entry name" value="HlyD-like secretion proteins"/>
    <property type="match status" value="1"/>
</dbReference>
<dbReference type="GO" id="GO:0060003">
    <property type="term" value="P:copper ion export"/>
    <property type="evidence" value="ECO:0007669"/>
    <property type="project" value="TreeGrafter"/>
</dbReference>
<dbReference type="STRING" id="927665.HMPREF1535_03791"/>
<evidence type="ECO:0000256" key="2">
    <source>
        <dbReference type="ARBA" id="ARBA00022448"/>
    </source>
</evidence>
<dbReference type="InterPro" id="IPR058792">
    <property type="entry name" value="Beta-barrel_RND_2"/>
</dbReference>
<dbReference type="InterPro" id="IPR051909">
    <property type="entry name" value="MFP_Cation_Efflux"/>
</dbReference>
<dbReference type="Gene3D" id="1.10.287.470">
    <property type="entry name" value="Helix hairpin bin"/>
    <property type="match status" value="1"/>
</dbReference>
<keyword evidence="2" id="KW-0813">Transport</keyword>
<sequence length="365" mass="41053">MRNRMKKNCIVWMLLLPLLIGCGRKTGGQEEAPAPLMLTDSLQKVVSVETVHEMPLSNELLLNGRVGFNPEQLARVYPIFGGNITEVNVEMGDYVKKGDILAVIHSSEVADYEKQRKEAGQQIILADRNLEATRDMFNSGMASERDVLQAEQEAANARAEQKRIDEVYAIYHITGNSTYEIQSPVSGFVIGKNVSRNMQIRSDQTEELFTISGLDNVWVMADVYESDISRVGEGAAVRITTLAYRDREFTGTVDKVYNMLDSESKTMSIRVKLKNEDYLLKPGMFTNVYVQTDANGKVMPRVEARAVIFENGRHFVVGIGSDNVLQTREVTVFKQTDKYCFLETGLKEGDRIIDRNALLVYNALK</sequence>
<dbReference type="HOGENOM" id="CLU_018816_13_3_10"/>
<feature type="signal peptide" evidence="3">
    <location>
        <begin position="1"/>
        <end position="21"/>
    </location>
</feature>
<evidence type="ECO:0000313" key="7">
    <source>
        <dbReference type="EMBL" id="KKB48563.1"/>
    </source>
</evidence>
<proteinExistence type="inferred from homology"/>
<dbReference type="AlphaFoldDB" id="A0A0F5ISV7"/>
<dbReference type="FunFam" id="2.40.30.170:FF:000010">
    <property type="entry name" value="Efflux RND transporter periplasmic adaptor subunit"/>
    <property type="match status" value="1"/>
</dbReference>
<evidence type="ECO:0000256" key="3">
    <source>
        <dbReference type="SAM" id="SignalP"/>
    </source>
</evidence>
<evidence type="ECO:0000313" key="8">
    <source>
        <dbReference type="Proteomes" id="UP000033047"/>
    </source>
</evidence>
<keyword evidence="3" id="KW-0732">Signal</keyword>
<dbReference type="NCBIfam" id="TIGR01730">
    <property type="entry name" value="RND_mfp"/>
    <property type="match status" value="1"/>
</dbReference>
<dbReference type="PANTHER" id="PTHR30097:SF4">
    <property type="entry name" value="SLR6042 PROTEIN"/>
    <property type="match status" value="1"/>
</dbReference>
<dbReference type="GO" id="GO:0016020">
    <property type="term" value="C:membrane"/>
    <property type="evidence" value="ECO:0007669"/>
    <property type="project" value="InterPro"/>
</dbReference>
<evidence type="ECO:0000259" key="6">
    <source>
        <dbReference type="Pfam" id="PF25973"/>
    </source>
</evidence>
<accession>A0A0F5ISV7</accession>
<feature type="domain" description="Multidrug resistance protein MdtA-like C-terminal permuted SH3" evidence="5">
    <location>
        <begin position="311"/>
        <end position="353"/>
    </location>
</feature>
<dbReference type="PATRIC" id="fig|927665.4.peg.3896"/>
<dbReference type="Gene3D" id="2.40.30.170">
    <property type="match status" value="1"/>
</dbReference>
<dbReference type="PANTHER" id="PTHR30097">
    <property type="entry name" value="CATION EFFLUX SYSTEM PROTEIN CUSB"/>
    <property type="match status" value="1"/>
</dbReference>